<evidence type="ECO:0000256" key="8">
    <source>
        <dbReference type="SAM" id="Phobius"/>
    </source>
</evidence>
<dbReference type="GO" id="GO:0022857">
    <property type="term" value="F:transmembrane transporter activity"/>
    <property type="evidence" value="ECO:0007669"/>
    <property type="project" value="InterPro"/>
</dbReference>
<keyword evidence="5 8" id="KW-0812">Transmembrane</keyword>
<evidence type="ECO:0000256" key="5">
    <source>
        <dbReference type="ARBA" id="ARBA00022692"/>
    </source>
</evidence>
<dbReference type="PANTHER" id="PTHR30472:SF27">
    <property type="entry name" value="PETROBACTIN IMPORT SYSTEM PERMEASE PROTEIN YCLN"/>
    <property type="match status" value="1"/>
</dbReference>
<dbReference type="STRING" id="641238.SAMN04490244_1239"/>
<feature type="transmembrane region" description="Helical" evidence="8">
    <location>
        <begin position="237"/>
        <end position="256"/>
    </location>
</feature>
<gene>
    <name evidence="9" type="ORF">SAMN04490244_1239</name>
</gene>
<dbReference type="GO" id="GO:0033214">
    <property type="term" value="P:siderophore-iron import into cell"/>
    <property type="evidence" value="ECO:0007669"/>
    <property type="project" value="TreeGrafter"/>
</dbReference>
<dbReference type="AlphaFoldDB" id="A0A1H9XAE4"/>
<evidence type="ECO:0000313" key="9">
    <source>
        <dbReference type="EMBL" id="SES43074.1"/>
    </source>
</evidence>
<comment type="subcellular location">
    <subcellularLocation>
        <location evidence="1">Cell membrane</location>
        <topology evidence="1">Multi-pass membrane protein</topology>
    </subcellularLocation>
</comment>
<keyword evidence="7 8" id="KW-0472">Membrane</keyword>
<dbReference type="EMBL" id="FOGU01000023">
    <property type="protein sequence ID" value="SES43074.1"/>
    <property type="molecule type" value="Genomic_DNA"/>
</dbReference>
<feature type="transmembrane region" description="Helical" evidence="8">
    <location>
        <begin position="107"/>
        <end position="128"/>
    </location>
</feature>
<dbReference type="Gene3D" id="1.10.3470.10">
    <property type="entry name" value="ABC transporter involved in vitamin B12 uptake, BtuC"/>
    <property type="match status" value="1"/>
</dbReference>
<sequence>MTRRRVHIALCVAGCALLIAASLLTGVIEFGPAAALSDPEALAVMAVSRIPRTLALVLTGATMGVAGMVMQMLARNRFIEPTTAGTGQSAALGILLVAFAWPAAPIWAQMIVASLAAIAGSAGFLLLIRNLPPSQPLLVPLVGLIYGGIIGAVVTFLGYRFDLLQYVEVWTSGDFSGVLRGRYELLWLAGVLAVAAYAVADRFTIIGLGRDASVSLGLNYVRVAIAGLLVVSVVTAVTVVTVGMIPFVGLVVPNIVSRLRGDDLRASLPWVALTGAVLVTLCDLIGRLVNHPYEVPVSTIFGLVGAVVFLWLLYARPARA</sequence>
<evidence type="ECO:0000256" key="7">
    <source>
        <dbReference type="ARBA" id="ARBA00023136"/>
    </source>
</evidence>
<dbReference type="OrthoDB" id="9811975at2"/>
<dbReference type="GO" id="GO:0005886">
    <property type="term" value="C:plasma membrane"/>
    <property type="evidence" value="ECO:0007669"/>
    <property type="project" value="UniProtKB-SubCell"/>
</dbReference>
<keyword evidence="6 8" id="KW-1133">Transmembrane helix</keyword>
<protein>
    <submittedName>
        <fullName evidence="9">Iron complex transport system permease protein</fullName>
    </submittedName>
</protein>
<evidence type="ECO:0000256" key="6">
    <source>
        <dbReference type="ARBA" id="ARBA00022989"/>
    </source>
</evidence>
<feature type="transmembrane region" description="Helical" evidence="8">
    <location>
        <begin position="137"/>
        <end position="161"/>
    </location>
</feature>
<proteinExistence type="inferred from homology"/>
<accession>A0A1H9XAE4</accession>
<dbReference type="PANTHER" id="PTHR30472">
    <property type="entry name" value="FERRIC ENTEROBACTIN TRANSPORT SYSTEM PERMEASE PROTEIN"/>
    <property type="match status" value="1"/>
</dbReference>
<reference evidence="9 10" key="1">
    <citation type="submission" date="2016-10" db="EMBL/GenBank/DDBJ databases">
        <authorList>
            <person name="de Groot N.N."/>
        </authorList>
    </citation>
    <scope>NUCLEOTIDE SEQUENCE [LARGE SCALE GENOMIC DNA]</scope>
    <source>
        <strain evidence="9 10">DSM 23042</strain>
    </source>
</reference>
<keyword evidence="10" id="KW-1185">Reference proteome</keyword>
<dbReference type="InterPro" id="IPR037294">
    <property type="entry name" value="ABC_BtuC-like"/>
</dbReference>
<dbReference type="InterPro" id="IPR000522">
    <property type="entry name" value="ABC_transptr_permease_BtuC"/>
</dbReference>
<evidence type="ECO:0000256" key="2">
    <source>
        <dbReference type="ARBA" id="ARBA00007935"/>
    </source>
</evidence>
<dbReference type="SUPFAM" id="SSF81345">
    <property type="entry name" value="ABC transporter involved in vitamin B12 uptake, BtuC"/>
    <property type="match status" value="1"/>
</dbReference>
<feature type="transmembrane region" description="Helical" evidence="8">
    <location>
        <begin position="82"/>
        <end position="101"/>
    </location>
</feature>
<organism evidence="9 10">
    <name type="scientific">Tranquillimonas rosea</name>
    <dbReference type="NCBI Taxonomy" id="641238"/>
    <lineage>
        <taxon>Bacteria</taxon>
        <taxon>Pseudomonadati</taxon>
        <taxon>Pseudomonadota</taxon>
        <taxon>Alphaproteobacteria</taxon>
        <taxon>Rhodobacterales</taxon>
        <taxon>Roseobacteraceae</taxon>
        <taxon>Tranquillimonas</taxon>
    </lineage>
</organism>
<comment type="similarity">
    <text evidence="2">Belongs to the binding-protein-dependent transport system permease family. FecCD subfamily.</text>
</comment>
<feature type="transmembrane region" description="Helical" evidence="8">
    <location>
        <begin position="268"/>
        <end position="289"/>
    </location>
</feature>
<evidence type="ECO:0000256" key="4">
    <source>
        <dbReference type="ARBA" id="ARBA00022475"/>
    </source>
</evidence>
<name>A0A1H9XAE4_9RHOB</name>
<evidence type="ECO:0000256" key="3">
    <source>
        <dbReference type="ARBA" id="ARBA00022448"/>
    </source>
</evidence>
<dbReference type="Pfam" id="PF01032">
    <property type="entry name" value="FecCD"/>
    <property type="match status" value="1"/>
</dbReference>
<dbReference type="CDD" id="cd06550">
    <property type="entry name" value="TM_ABC_iron-siderophores_like"/>
    <property type="match status" value="1"/>
</dbReference>
<evidence type="ECO:0000313" key="10">
    <source>
        <dbReference type="Proteomes" id="UP000198885"/>
    </source>
</evidence>
<feature type="transmembrane region" description="Helical" evidence="8">
    <location>
        <begin position="181"/>
        <end position="200"/>
    </location>
</feature>
<feature type="transmembrane region" description="Helical" evidence="8">
    <location>
        <begin position="53"/>
        <end position="70"/>
    </location>
</feature>
<evidence type="ECO:0000256" key="1">
    <source>
        <dbReference type="ARBA" id="ARBA00004651"/>
    </source>
</evidence>
<feature type="transmembrane region" description="Helical" evidence="8">
    <location>
        <begin position="295"/>
        <end position="314"/>
    </location>
</feature>
<keyword evidence="3" id="KW-0813">Transport</keyword>
<keyword evidence="4" id="KW-1003">Cell membrane</keyword>
<dbReference type="Proteomes" id="UP000198885">
    <property type="component" value="Unassembled WGS sequence"/>
</dbReference>